<proteinExistence type="predicted"/>
<organism evidence="1 2">
    <name type="scientific">Cronobacter phage vB_CsaP_009</name>
    <dbReference type="NCBI Taxonomy" id="2699738"/>
    <lineage>
        <taxon>Viruses</taxon>
        <taxon>Duplodnaviria</taxon>
        <taxon>Heunggongvirae</taxon>
        <taxon>Uroviricota</taxon>
        <taxon>Caudoviricetes</taxon>
        <taxon>Grimontviridae</taxon>
        <taxon>Privateervirus</taxon>
        <taxon>Privateervirus pv009</taxon>
    </lineage>
</organism>
<reference evidence="1 2" key="1">
    <citation type="submission" date="2020-01" db="EMBL/GenBank/DDBJ databases">
        <title>Isolation, characterization and genomic analysis of a lytic bacteriophage vB_CsaP_009 infecting Cronobacter.</title>
        <authorList>
            <person name="Soleimani-Delfan A."/>
            <person name="Shahin K."/>
            <person name="Barazandeh M."/>
            <person name="Komijani M."/>
        </authorList>
    </citation>
    <scope>NUCLEOTIDE SEQUENCE [LARGE SCALE GENOMIC DNA]</scope>
</reference>
<dbReference type="RefSeq" id="YP_009833471.1">
    <property type="nucleotide sequence ID" value="NC_048664.1"/>
</dbReference>
<sequence length="557" mass="61373">MAVTKFQQDYWGNQFDNIPAPADSDIPYGTGVGFKSTPEFKQGIDRDTYIRLMAEKNPNVDAKTPQARQIEGALMNRGGSSSGDDSFLSYATAPFLAPIKGAIGMAADAYVDSEVEDQYFRETGEYLPAQQIYQMMDNKNPSMDTNQALGLERTEEQLREGAEPIGDPSVSPSGTLATMNKNIISGVGTSTGSVSQPTLPKPPDPKQVEKKAFSEYGKAVSFDQNKIPEWYNSHSFSAGLVSFGLNLLSGNDLATSFNAASNLFMNTYGEEKRGIWAQDLAAQGFDATEIEQWVRTGDSKVLTKPEEKRMKQIQMETSLAQLDNLQYANSPEMRQYKLEQDQFDRGLKLEGLNLQRQQLSQNAANQRAMLALRQEAAQNKMSMTEFKLRGELIQSQAVAAQRAETIAAGKDLLNDPDLELVGSTVDRKVARGASDMFGDSRGVNLNSKIDHYNNKLTNLGNANLYLEAGGNRIFAKEMENAAKNFVKISVDMTPTQIRNALAKNEQVTSRLDQMARSMAETGQHLKASEVSYGTPQYATAAPTQYHSFDPSQVKISR</sequence>
<dbReference type="KEGG" id="vg:55603526"/>
<dbReference type="GeneID" id="55603526"/>
<dbReference type="Proteomes" id="UP000479051">
    <property type="component" value="Segment"/>
</dbReference>
<name>A0A679FBX3_9CAUD</name>
<protein>
    <submittedName>
        <fullName evidence="1">Uncharacterized protein</fullName>
    </submittedName>
</protein>
<keyword evidence="2" id="KW-1185">Reference proteome</keyword>
<evidence type="ECO:0000313" key="1">
    <source>
        <dbReference type="EMBL" id="BBU72738.1"/>
    </source>
</evidence>
<accession>A0A679FBX3</accession>
<dbReference type="EMBL" id="LC519601">
    <property type="protein sequence ID" value="BBU72738.1"/>
    <property type="molecule type" value="Genomic_DNA"/>
</dbReference>
<evidence type="ECO:0000313" key="2">
    <source>
        <dbReference type="Proteomes" id="UP000479051"/>
    </source>
</evidence>